<keyword evidence="2" id="KW-0472">Membrane</keyword>
<accession>A0AAV7SEH4</accession>
<protein>
    <recommendedName>
        <fullName evidence="5">Transmembrane protein</fullName>
    </recommendedName>
</protein>
<dbReference type="AlphaFoldDB" id="A0AAV7SEH4"/>
<feature type="compositionally biased region" description="Basic and acidic residues" evidence="1">
    <location>
        <begin position="38"/>
        <end position="74"/>
    </location>
</feature>
<keyword evidence="4" id="KW-1185">Reference proteome</keyword>
<dbReference type="Proteomes" id="UP001066276">
    <property type="component" value="Chromosome 4_2"/>
</dbReference>
<name>A0AAV7SEH4_PLEWA</name>
<dbReference type="EMBL" id="JANPWB010000008">
    <property type="protein sequence ID" value="KAJ1162398.1"/>
    <property type="molecule type" value="Genomic_DNA"/>
</dbReference>
<sequence length="139" mass="16223">MCKTRDTPRGQAPRPVRQEREAMPRSQRPRGEAQTGRTRREARPEADVTAEGPREARVFRQSDRKETRRGHDAPEVEAFSEDNRRLFAICSWRFSLASFILLARSLAYSDAFSLFFLVRCFFRAIRLRLCCSTRGVTRR</sequence>
<evidence type="ECO:0000313" key="3">
    <source>
        <dbReference type="EMBL" id="KAJ1162398.1"/>
    </source>
</evidence>
<organism evidence="3 4">
    <name type="scientific">Pleurodeles waltl</name>
    <name type="common">Iberian ribbed newt</name>
    <dbReference type="NCBI Taxonomy" id="8319"/>
    <lineage>
        <taxon>Eukaryota</taxon>
        <taxon>Metazoa</taxon>
        <taxon>Chordata</taxon>
        <taxon>Craniata</taxon>
        <taxon>Vertebrata</taxon>
        <taxon>Euteleostomi</taxon>
        <taxon>Amphibia</taxon>
        <taxon>Batrachia</taxon>
        <taxon>Caudata</taxon>
        <taxon>Salamandroidea</taxon>
        <taxon>Salamandridae</taxon>
        <taxon>Pleurodelinae</taxon>
        <taxon>Pleurodeles</taxon>
    </lineage>
</organism>
<reference evidence="3" key="1">
    <citation type="journal article" date="2022" name="bioRxiv">
        <title>Sequencing and chromosome-scale assembly of the giantPleurodeles waltlgenome.</title>
        <authorList>
            <person name="Brown T."/>
            <person name="Elewa A."/>
            <person name="Iarovenko S."/>
            <person name="Subramanian E."/>
            <person name="Araus A.J."/>
            <person name="Petzold A."/>
            <person name="Susuki M."/>
            <person name="Suzuki K.-i.T."/>
            <person name="Hayashi T."/>
            <person name="Toyoda A."/>
            <person name="Oliveira C."/>
            <person name="Osipova E."/>
            <person name="Leigh N.D."/>
            <person name="Simon A."/>
            <person name="Yun M.H."/>
        </authorList>
    </citation>
    <scope>NUCLEOTIDE SEQUENCE</scope>
    <source>
        <strain evidence="3">20211129_DDA</strain>
        <tissue evidence="3">Liver</tissue>
    </source>
</reference>
<evidence type="ECO:0000256" key="2">
    <source>
        <dbReference type="SAM" id="Phobius"/>
    </source>
</evidence>
<gene>
    <name evidence="3" type="ORF">NDU88_002866</name>
</gene>
<feature type="region of interest" description="Disordered" evidence="1">
    <location>
        <begin position="1"/>
        <end position="75"/>
    </location>
</feature>
<proteinExistence type="predicted"/>
<evidence type="ECO:0000313" key="4">
    <source>
        <dbReference type="Proteomes" id="UP001066276"/>
    </source>
</evidence>
<keyword evidence="2" id="KW-0812">Transmembrane</keyword>
<keyword evidence="2" id="KW-1133">Transmembrane helix</keyword>
<evidence type="ECO:0000256" key="1">
    <source>
        <dbReference type="SAM" id="MobiDB-lite"/>
    </source>
</evidence>
<feature type="transmembrane region" description="Helical" evidence="2">
    <location>
        <begin position="111"/>
        <end position="129"/>
    </location>
</feature>
<comment type="caution">
    <text evidence="3">The sequence shown here is derived from an EMBL/GenBank/DDBJ whole genome shotgun (WGS) entry which is preliminary data.</text>
</comment>
<evidence type="ECO:0008006" key="5">
    <source>
        <dbReference type="Google" id="ProtNLM"/>
    </source>
</evidence>